<organism evidence="2 3">
    <name type="scientific">Enterococcus saccharolyticus subsp. saccharolyticus ATCC 43076</name>
    <dbReference type="NCBI Taxonomy" id="1139996"/>
    <lineage>
        <taxon>Bacteria</taxon>
        <taxon>Bacillati</taxon>
        <taxon>Bacillota</taxon>
        <taxon>Bacilli</taxon>
        <taxon>Lactobacillales</taxon>
        <taxon>Enterococcaceae</taxon>
        <taxon>Enterococcus</taxon>
    </lineage>
</organism>
<feature type="transmembrane region" description="Helical" evidence="1">
    <location>
        <begin position="47"/>
        <end position="66"/>
    </location>
</feature>
<gene>
    <name evidence="2" type="ORF">OMQ_00615</name>
</gene>
<protein>
    <submittedName>
        <fullName evidence="2">Uncharacterized protein</fullName>
    </submittedName>
</protein>
<proteinExistence type="predicted"/>
<keyword evidence="1" id="KW-0472">Membrane</keyword>
<feature type="transmembrane region" description="Helical" evidence="1">
    <location>
        <begin position="21"/>
        <end position="41"/>
    </location>
</feature>
<comment type="caution">
    <text evidence="2">The sequence shown here is derived from an EMBL/GenBank/DDBJ whole genome shotgun (WGS) entry which is preliminary data.</text>
</comment>
<accession>S0NGW0</accession>
<dbReference type="EMBL" id="AHYT01000002">
    <property type="protein sequence ID" value="EOT29923.1"/>
    <property type="molecule type" value="Genomic_DNA"/>
</dbReference>
<dbReference type="AlphaFoldDB" id="S0NGW0"/>
<dbReference type="Proteomes" id="UP000014136">
    <property type="component" value="Unassembled WGS sequence"/>
</dbReference>
<reference evidence="2 3" key="1">
    <citation type="submission" date="2013-03" db="EMBL/GenBank/DDBJ databases">
        <title>The Genome Sequence of Enterococcus saccharolyticus ATCC_43076 (Illumina only assembly).</title>
        <authorList>
            <consortium name="The Broad Institute Genomics Platform"/>
            <consortium name="The Broad Institute Genome Sequencing Center for Infectious Disease"/>
            <person name="Earl A."/>
            <person name="Russ C."/>
            <person name="Gilmore M."/>
            <person name="Surin D."/>
            <person name="Walker B."/>
            <person name="Young S."/>
            <person name="Zeng Q."/>
            <person name="Gargeya S."/>
            <person name="Fitzgerald M."/>
            <person name="Haas B."/>
            <person name="Abouelleil A."/>
            <person name="Allen A.W."/>
            <person name="Alvarado L."/>
            <person name="Arachchi H.M."/>
            <person name="Berlin A.M."/>
            <person name="Chapman S.B."/>
            <person name="Gainer-Dewar J."/>
            <person name="Goldberg J."/>
            <person name="Griggs A."/>
            <person name="Gujja S."/>
            <person name="Hansen M."/>
            <person name="Howarth C."/>
            <person name="Imamovic A."/>
            <person name="Ireland A."/>
            <person name="Larimer J."/>
            <person name="McCowan C."/>
            <person name="Murphy C."/>
            <person name="Pearson M."/>
            <person name="Poon T.W."/>
            <person name="Priest M."/>
            <person name="Roberts A."/>
            <person name="Saif S."/>
            <person name="Shea T."/>
            <person name="Sisk P."/>
            <person name="Sykes S."/>
            <person name="Wortman J."/>
            <person name="Nusbaum C."/>
            <person name="Birren B."/>
        </authorList>
    </citation>
    <scope>NUCLEOTIDE SEQUENCE [LARGE SCALE GENOMIC DNA]</scope>
    <source>
        <strain evidence="2 3">ATCC 43076</strain>
    </source>
</reference>
<dbReference type="HOGENOM" id="CLU_1347179_0_0_9"/>
<keyword evidence="1" id="KW-1133">Transmembrane helix</keyword>
<dbReference type="OrthoDB" id="10000419at2"/>
<evidence type="ECO:0000313" key="3">
    <source>
        <dbReference type="Proteomes" id="UP000014136"/>
    </source>
</evidence>
<keyword evidence="3" id="KW-1185">Reference proteome</keyword>
<dbReference type="PATRIC" id="fig|1139996.3.peg.607"/>
<evidence type="ECO:0000313" key="2">
    <source>
        <dbReference type="EMBL" id="EOT29923.1"/>
    </source>
</evidence>
<keyword evidence="1" id="KW-0812">Transmembrane</keyword>
<evidence type="ECO:0000256" key="1">
    <source>
        <dbReference type="SAM" id="Phobius"/>
    </source>
</evidence>
<dbReference type="RefSeq" id="WP_016174421.1">
    <property type="nucleotide sequence ID" value="NZ_KE136389.1"/>
</dbReference>
<sequence>MSTFHAKRQLDQTNEAAIKRIQLIGIFSESILLVLAIVLFFLDLQLFAMVLALMALGGLVVFLKILPDNMRKKVETLQTIQPFIEIDNEKIRHGEIIVPWNQVHAVLRATPEHVPDEHSPIHSGDAIYILSAQEFTPNDRSYSAFVESYGGHPYLSLRLSYFEEPDVFITELKHIIQAQAIDCLETKDARTAEKFIQEAYKRG</sequence>
<name>S0NGW0_9ENTE</name>